<dbReference type="AlphaFoldDB" id="A0A1W0B2B9"/>
<dbReference type="OrthoDB" id="4551564at2"/>
<gene>
    <name evidence="4" type="ORF">B0T46_18670</name>
</gene>
<comment type="caution">
    <text evidence="4">The sequence shown here is derived from an EMBL/GenBank/DDBJ whole genome shotgun (WGS) entry which is preliminary data.</text>
</comment>
<feature type="domain" description="DUF8020" evidence="3">
    <location>
        <begin position="49"/>
        <end position="114"/>
    </location>
</feature>
<feature type="chain" id="PRO_5012054253" description="DUF8020 domain-containing protein" evidence="2">
    <location>
        <begin position="27"/>
        <end position="218"/>
    </location>
</feature>
<keyword evidence="2" id="KW-0732">Signal</keyword>
<proteinExistence type="predicted"/>
<dbReference type="InterPro" id="IPR058333">
    <property type="entry name" value="DUF8020"/>
</dbReference>
<name>A0A1W0B2B9_9NOCA</name>
<dbReference type="EMBL" id="MUMY01000016">
    <property type="protein sequence ID" value="ONM47296.1"/>
    <property type="molecule type" value="Genomic_DNA"/>
</dbReference>
<protein>
    <recommendedName>
        <fullName evidence="3">DUF8020 domain-containing protein</fullName>
    </recommendedName>
</protein>
<keyword evidence="1" id="KW-0812">Transmembrane</keyword>
<keyword evidence="1" id="KW-1133">Transmembrane helix</keyword>
<feature type="signal peptide" evidence="2">
    <location>
        <begin position="1"/>
        <end position="26"/>
    </location>
</feature>
<accession>A0A1W0B2B9</accession>
<dbReference type="Proteomes" id="UP000188836">
    <property type="component" value="Unassembled WGS sequence"/>
</dbReference>
<feature type="transmembrane region" description="Helical" evidence="1">
    <location>
        <begin position="173"/>
        <end position="193"/>
    </location>
</feature>
<reference evidence="4 5" key="1">
    <citation type="journal article" date="2016" name="Antonie Van Leeuwenhoek">
        <title>Nocardia donostiensis sp. nov., isolated from human respiratory specimens.</title>
        <authorList>
            <person name="Ercibengoa M."/>
            <person name="Bell M."/>
            <person name="Marimon J.M."/>
            <person name="Humrighouse B."/>
            <person name="Klenk H.P."/>
            <person name="Potter G."/>
            <person name="Perez-Trallero E."/>
        </authorList>
    </citation>
    <scope>NUCLEOTIDE SEQUENCE [LARGE SCALE GENOMIC DNA]</scope>
    <source>
        <strain evidence="4 5">X1655</strain>
    </source>
</reference>
<evidence type="ECO:0000313" key="4">
    <source>
        <dbReference type="EMBL" id="ONM47296.1"/>
    </source>
</evidence>
<evidence type="ECO:0000256" key="1">
    <source>
        <dbReference type="SAM" id="Phobius"/>
    </source>
</evidence>
<dbReference type="RefSeq" id="WP_077119084.1">
    <property type="nucleotide sequence ID" value="NZ_LOKT01000002.1"/>
</dbReference>
<evidence type="ECO:0000256" key="2">
    <source>
        <dbReference type="SAM" id="SignalP"/>
    </source>
</evidence>
<evidence type="ECO:0000259" key="3">
    <source>
        <dbReference type="Pfam" id="PF26059"/>
    </source>
</evidence>
<feature type="transmembrane region" description="Helical" evidence="1">
    <location>
        <begin position="140"/>
        <end position="166"/>
    </location>
</feature>
<keyword evidence="1" id="KW-0472">Membrane</keyword>
<keyword evidence="5" id="KW-1185">Reference proteome</keyword>
<organism evidence="4 5">
    <name type="scientific">Nocardia donostiensis</name>
    <dbReference type="NCBI Taxonomy" id="1538463"/>
    <lineage>
        <taxon>Bacteria</taxon>
        <taxon>Bacillati</taxon>
        <taxon>Actinomycetota</taxon>
        <taxon>Actinomycetes</taxon>
        <taxon>Mycobacteriales</taxon>
        <taxon>Nocardiaceae</taxon>
        <taxon>Nocardia</taxon>
    </lineage>
</organism>
<sequence length="218" mass="22544">MRIKKFATATALAIAAIGLIENTAFAAPPPISTDVVSDIPERAEGVDRGVSYIVQRDEHTLAADITGGTFRVSEDAIEVVGEDGTSIASIPRALPIGEHVVTLAPRVEANGTKLVADVSAQEIGYWRKTSPKQRSIEAGIGIGGLIGGLAGAVVGIVIGIAGMGLLLPISLPIGLIVGVLGGMAIGGAAGAAVPNSDVPDQWEYQEECEYHGDYRFCW</sequence>
<evidence type="ECO:0000313" key="5">
    <source>
        <dbReference type="Proteomes" id="UP000188836"/>
    </source>
</evidence>
<dbReference type="Pfam" id="PF26059">
    <property type="entry name" value="DUF8020"/>
    <property type="match status" value="1"/>
</dbReference>